<feature type="domain" description="Uracil-DNA glycosylase-like" evidence="10">
    <location>
        <begin position="51"/>
        <end position="212"/>
    </location>
</feature>
<evidence type="ECO:0000256" key="5">
    <source>
        <dbReference type="ARBA" id="ARBA00018429"/>
    </source>
</evidence>
<dbReference type="InterPro" id="IPR005122">
    <property type="entry name" value="Uracil-DNA_glycosylase-like"/>
</dbReference>
<comment type="function">
    <text evidence="2 9">Excises uracil residues from the DNA which can arise as a result of misincorporation of dUMP residues by DNA polymerase or due to deamination of cytosine.</text>
</comment>
<dbReference type="SMART" id="SM00986">
    <property type="entry name" value="UDG"/>
    <property type="match status" value="1"/>
</dbReference>
<dbReference type="EMBL" id="MBTA01000023">
    <property type="protein sequence ID" value="RKD16163.1"/>
    <property type="molecule type" value="Genomic_DNA"/>
</dbReference>
<dbReference type="EC" id="3.2.2.27" evidence="4 9"/>
<keyword evidence="6 9" id="KW-0227">DNA damage</keyword>
<dbReference type="NCBIfam" id="NF003589">
    <property type="entry name" value="PRK05254.1-2"/>
    <property type="match status" value="1"/>
</dbReference>
<accession>A0A419S5S8</accession>
<protein>
    <recommendedName>
        <fullName evidence="5 9">Uracil-DNA glycosylase</fullName>
        <shortName evidence="9">UDG</shortName>
        <ecNumber evidence="4 9">3.2.2.27</ecNumber>
    </recommendedName>
</protein>
<dbReference type="Gene3D" id="3.40.470.10">
    <property type="entry name" value="Uracil-DNA glycosylase-like domain"/>
    <property type="match status" value="1"/>
</dbReference>
<keyword evidence="12" id="KW-1185">Reference proteome</keyword>
<comment type="caution">
    <text evidence="11">The sequence shown here is derived from an EMBL/GenBank/DDBJ whole genome shotgun (WGS) entry which is preliminary data.</text>
</comment>
<organism evidence="11 12">
    <name type="scientific">Pelobium manganitolerans</name>
    <dbReference type="NCBI Taxonomy" id="1842495"/>
    <lineage>
        <taxon>Bacteria</taxon>
        <taxon>Pseudomonadati</taxon>
        <taxon>Bacteroidota</taxon>
        <taxon>Sphingobacteriia</taxon>
        <taxon>Sphingobacteriales</taxon>
        <taxon>Sphingobacteriaceae</taxon>
        <taxon>Pelobium</taxon>
    </lineage>
</organism>
<evidence type="ECO:0000256" key="6">
    <source>
        <dbReference type="ARBA" id="ARBA00022763"/>
    </source>
</evidence>
<comment type="subcellular location">
    <subcellularLocation>
        <location evidence="9">Cytoplasm</location>
    </subcellularLocation>
</comment>
<dbReference type="NCBIfam" id="TIGR00628">
    <property type="entry name" value="ung"/>
    <property type="match status" value="1"/>
</dbReference>
<keyword evidence="8 9" id="KW-0234">DNA repair</keyword>
<reference evidence="11 12" key="1">
    <citation type="submission" date="2016-07" db="EMBL/GenBank/DDBJ databases">
        <title>Genome of Pelobium manganitolerans.</title>
        <authorList>
            <person name="Wu S."/>
            <person name="Wang G."/>
        </authorList>
    </citation>
    <scope>NUCLEOTIDE SEQUENCE [LARGE SCALE GENOMIC DNA]</scope>
    <source>
        <strain evidence="11 12">YS-25</strain>
    </source>
</reference>
<proteinExistence type="inferred from homology"/>
<dbReference type="GO" id="GO:0005737">
    <property type="term" value="C:cytoplasm"/>
    <property type="evidence" value="ECO:0007669"/>
    <property type="project" value="UniProtKB-SubCell"/>
</dbReference>
<evidence type="ECO:0000256" key="4">
    <source>
        <dbReference type="ARBA" id="ARBA00012030"/>
    </source>
</evidence>
<dbReference type="NCBIfam" id="NF003592">
    <property type="entry name" value="PRK05254.1-5"/>
    <property type="match status" value="1"/>
</dbReference>
<evidence type="ECO:0000256" key="9">
    <source>
        <dbReference type="HAMAP-Rule" id="MF_00148"/>
    </source>
</evidence>
<evidence type="ECO:0000313" key="11">
    <source>
        <dbReference type="EMBL" id="RKD16163.1"/>
    </source>
</evidence>
<dbReference type="SMART" id="SM00987">
    <property type="entry name" value="UreE_C"/>
    <property type="match status" value="1"/>
</dbReference>
<evidence type="ECO:0000256" key="8">
    <source>
        <dbReference type="ARBA" id="ARBA00023204"/>
    </source>
</evidence>
<dbReference type="PANTHER" id="PTHR11264:SF0">
    <property type="entry name" value="URACIL-DNA GLYCOSYLASE"/>
    <property type="match status" value="1"/>
</dbReference>
<sequence>MAVKLESSWLKVLGAEFEKPYFGKLKAFLTEQKNRGETVYPRNSDIFNAFELCPFDEVKVAILGQDPYHGAQQAHGLSFSVQDGIKPPPSLRNIFKELANEYPDFKEPKSGNLSAWAKQGVLLLNATLTVGAGKPGSHQNQGWEVFTDEVIRKVSELKEHVVFILWGNYARQKKALIDASKHLIIESAHPSPFSAHSGFFGSKPFSRANAYLIQNKKATINWRLSE</sequence>
<dbReference type="InterPro" id="IPR036895">
    <property type="entry name" value="Uracil-DNA_glycosylase-like_sf"/>
</dbReference>
<dbReference type="PANTHER" id="PTHR11264">
    <property type="entry name" value="URACIL-DNA GLYCOSYLASE"/>
    <property type="match status" value="1"/>
</dbReference>
<dbReference type="Pfam" id="PF03167">
    <property type="entry name" value="UDG"/>
    <property type="match status" value="1"/>
</dbReference>
<dbReference type="GO" id="GO:0097510">
    <property type="term" value="P:base-excision repair, AP site formation via deaminated base removal"/>
    <property type="evidence" value="ECO:0007669"/>
    <property type="project" value="TreeGrafter"/>
</dbReference>
<keyword evidence="9" id="KW-0963">Cytoplasm</keyword>
<evidence type="ECO:0000256" key="7">
    <source>
        <dbReference type="ARBA" id="ARBA00022801"/>
    </source>
</evidence>
<evidence type="ECO:0000256" key="2">
    <source>
        <dbReference type="ARBA" id="ARBA00002631"/>
    </source>
</evidence>
<dbReference type="HAMAP" id="MF_00148">
    <property type="entry name" value="UDG"/>
    <property type="match status" value="1"/>
</dbReference>
<dbReference type="FunFam" id="3.40.470.10:FF:000001">
    <property type="entry name" value="Uracil-DNA glycosylase"/>
    <property type="match status" value="1"/>
</dbReference>
<feature type="active site" description="Proton acceptor" evidence="9">
    <location>
        <position position="66"/>
    </location>
</feature>
<keyword evidence="7 9" id="KW-0378">Hydrolase</keyword>
<dbReference type="OrthoDB" id="9804372at2"/>
<evidence type="ECO:0000313" key="12">
    <source>
        <dbReference type="Proteomes" id="UP000283433"/>
    </source>
</evidence>
<evidence type="ECO:0000256" key="3">
    <source>
        <dbReference type="ARBA" id="ARBA00008184"/>
    </source>
</evidence>
<dbReference type="NCBIfam" id="NF003591">
    <property type="entry name" value="PRK05254.1-4"/>
    <property type="match status" value="1"/>
</dbReference>
<dbReference type="Proteomes" id="UP000283433">
    <property type="component" value="Unassembled WGS sequence"/>
</dbReference>
<evidence type="ECO:0000256" key="1">
    <source>
        <dbReference type="ARBA" id="ARBA00001400"/>
    </source>
</evidence>
<comment type="catalytic activity">
    <reaction evidence="1 9">
        <text>Hydrolyzes single-stranded DNA or mismatched double-stranded DNA and polynucleotides, releasing free uracil.</text>
        <dbReference type="EC" id="3.2.2.27"/>
    </reaction>
</comment>
<dbReference type="SUPFAM" id="SSF52141">
    <property type="entry name" value="Uracil-DNA glycosylase-like"/>
    <property type="match status" value="1"/>
</dbReference>
<dbReference type="GO" id="GO:0004844">
    <property type="term" value="F:uracil DNA N-glycosylase activity"/>
    <property type="evidence" value="ECO:0007669"/>
    <property type="project" value="UniProtKB-UniRule"/>
</dbReference>
<evidence type="ECO:0000259" key="10">
    <source>
        <dbReference type="SMART" id="SM00986"/>
    </source>
</evidence>
<dbReference type="InterPro" id="IPR002043">
    <property type="entry name" value="UDG_fam1"/>
</dbReference>
<dbReference type="AlphaFoldDB" id="A0A419S5S8"/>
<dbReference type="CDD" id="cd10027">
    <property type="entry name" value="UDG-F1-like"/>
    <property type="match status" value="1"/>
</dbReference>
<gene>
    <name evidence="9" type="primary">ung</name>
    <name evidence="11" type="ORF">BCY91_04585</name>
</gene>
<name>A0A419S5S8_9SPHI</name>
<dbReference type="NCBIfam" id="NF003588">
    <property type="entry name" value="PRK05254.1-1"/>
    <property type="match status" value="1"/>
</dbReference>
<dbReference type="RefSeq" id="WP_120181661.1">
    <property type="nucleotide sequence ID" value="NZ_MBTA01000023.1"/>
</dbReference>
<comment type="similarity">
    <text evidence="3 9">Belongs to the uracil-DNA glycosylase (UDG) superfamily. UNG family.</text>
</comment>